<evidence type="ECO:0000256" key="7">
    <source>
        <dbReference type="ARBA" id="ARBA00022763"/>
    </source>
</evidence>
<evidence type="ECO:0000256" key="8">
    <source>
        <dbReference type="ARBA" id="ARBA00022776"/>
    </source>
</evidence>
<evidence type="ECO:0000256" key="6">
    <source>
        <dbReference type="ARBA" id="ARBA00022618"/>
    </source>
</evidence>
<dbReference type="PANTHER" id="PTHR15660:SF1">
    <property type="entry name" value="BRISC AND BRCA1-A COMPLEX MEMBER 1"/>
    <property type="match status" value="1"/>
</dbReference>
<dbReference type="InterPro" id="IPR036465">
    <property type="entry name" value="vWFA_dom_sf"/>
</dbReference>
<gene>
    <name evidence="16" type="ORF">AKO1_008324</name>
</gene>
<evidence type="ECO:0000256" key="12">
    <source>
        <dbReference type="ARBA" id="ARBA00023242"/>
    </source>
</evidence>
<accession>A0AAW2YNA8</accession>
<dbReference type="Proteomes" id="UP001431209">
    <property type="component" value="Unassembled WGS sequence"/>
</dbReference>
<keyword evidence="6" id="KW-0132">Cell division</keyword>
<comment type="similarity">
    <text evidence="3">Belongs to the BABAM1 family.</text>
</comment>
<evidence type="ECO:0000313" key="16">
    <source>
        <dbReference type="EMBL" id="KAL0478677.1"/>
    </source>
</evidence>
<dbReference type="SUPFAM" id="SSF53300">
    <property type="entry name" value="vWA-like"/>
    <property type="match status" value="1"/>
</dbReference>
<evidence type="ECO:0000256" key="5">
    <source>
        <dbReference type="ARBA" id="ARBA00022490"/>
    </source>
</evidence>
<sequence length="255" mass="29018">MFICPREKIVFFLDLSDEIGEPIYTRSTPKDASDYTPSVVSKLEAVKKAMQNFISIKSSFNKKHEFALVVLTDECMSVTEGFSSNIEDILFALNDISTLGSFSSFSMDSIVNAITNLNIEHPLQVLHFDSYGFEFIVRFVVIYSRSECIPLWNDSNSINTFKNVANHGYLFLDYIQLYPSHKMNSIHLFEDAAKTLCSETSLTYGIECISTAPLLTSKMCEQMFTAEDSIYNTFSKILVHPLQRRNVISKHSQEM</sequence>
<keyword evidence="5" id="KW-0963">Cytoplasm</keyword>
<keyword evidence="12" id="KW-0539">Nucleus</keyword>
<dbReference type="GO" id="GO:0006302">
    <property type="term" value="P:double-strand break repair"/>
    <property type="evidence" value="ECO:0007669"/>
    <property type="project" value="TreeGrafter"/>
</dbReference>
<evidence type="ECO:0000256" key="15">
    <source>
        <dbReference type="ARBA" id="ARBA00031038"/>
    </source>
</evidence>
<keyword evidence="11" id="KW-0234">DNA repair</keyword>
<comment type="subcellular location">
    <subcellularLocation>
        <location evidence="2">Cytoplasm</location>
    </subcellularLocation>
    <subcellularLocation>
        <location evidence="1">Nucleus</location>
    </subcellularLocation>
</comment>
<evidence type="ECO:0000256" key="2">
    <source>
        <dbReference type="ARBA" id="ARBA00004496"/>
    </source>
</evidence>
<keyword evidence="10" id="KW-0156">Chromatin regulator</keyword>
<dbReference type="AlphaFoldDB" id="A0AAW2YNA8"/>
<dbReference type="GO" id="GO:0007095">
    <property type="term" value="P:mitotic G2 DNA damage checkpoint signaling"/>
    <property type="evidence" value="ECO:0007669"/>
    <property type="project" value="TreeGrafter"/>
</dbReference>
<evidence type="ECO:0000256" key="9">
    <source>
        <dbReference type="ARBA" id="ARBA00022786"/>
    </source>
</evidence>
<evidence type="ECO:0000256" key="4">
    <source>
        <dbReference type="ARBA" id="ARBA00019437"/>
    </source>
</evidence>
<organism evidence="16 17">
    <name type="scientific">Acrasis kona</name>
    <dbReference type="NCBI Taxonomy" id="1008807"/>
    <lineage>
        <taxon>Eukaryota</taxon>
        <taxon>Discoba</taxon>
        <taxon>Heterolobosea</taxon>
        <taxon>Tetramitia</taxon>
        <taxon>Eutetramitia</taxon>
        <taxon>Acrasidae</taxon>
        <taxon>Acrasis</taxon>
    </lineage>
</organism>
<dbReference type="GO" id="GO:0045739">
    <property type="term" value="P:positive regulation of DNA repair"/>
    <property type="evidence" value="ECO:0007669"/>
    <property type="project" value="InterPro"/>
</dbReference>
<dbReference type="GO" id="GO:0005737">
    <property type="term" value="C:cytoplasm"/>
    <property type="evidence" value="ECO:0007669"/>
    <property type="project" value="UniProtKB-SubCell"/>
</dbReference>
<evidence type="ECO:0000256" key="3">
    <source>
        <dbReference type="ARBA" id="ARBA00010809"/>
    </source>
</evidence>
<name>A0AAW2YNA8_9EUKA</name>
<dbReference type="InterPro" id="IPR026126">
    <property type="entry name" value="BABAM1"/>
</dbReference>
<dbReference type="GO" id="GO:0070552">
    <property type="term" value="C:BRISC complex"/>
    <property type="evidence" value="ECO:0007669"/>
    <property type="project" value="InterPro"/>
</dbReference>
<proteinExistence type="inferred from homology"/>
<dbReference type="GO" id="GO:0051301">
    <property type="term" value="P:cell division"/>
    <property type="evidence" value="ECO:0007669"/>
    <property type="project" value="UniProtKB-KW"/>
</dbReference>
<evidence type="ECO:0000313" key="17">
    <source>
        <dbReference type="Proteomes" id="UP001431209"/>
    </source>
</evidence>
<evidence type="ECO:0000256" key="1">
    <source>
        <dbReference type="ARBA" id="ARBA00004123"/>
    </source>
</evidence>
<evidence type="ECO:0000256" key="13">
    <source>
        <dbReference type="ARBA" id="ARBA00023306"/>
    </source>
</evidence>
<dbReference type="CDD" id="cd21502">
    <property type="entry name" value="vWA_BABAM1"/>
    <property type="match status" value="1"/>
</dbReference>
<dbReference type="GO" id="GO:0016604">
    <property type="term" value="C:nuclear body"/>
    <property type="evidence" value="ECO:0007669"/>
    <property type="project" value="TreeGrafter"/>
</dbReference>
<keyword evidence="9" id="KW-0833">Ubl conjugation pathway</keyword>
<dbReference type="GO" id="GO:0006325">
    <property type="term" value="P:chromatin organization"/>
    <property type="evidence" value="ECO:0007669"/>
    <property type="project" value="UniProtKB-KW"/>
</dbReference>
<evidence type="ECO:0000256" key="11">
    <source>
        <dbReference type="ARBA" id="ARBA00023204"/>
    </source>
</evidence>
<dbReference type="EMBL" id="JAOPGA020000460">
    <property type="protein sequence ID" value="KAL0478677.1"/>
    <property type="molecule type" value="Genomic_DNA"/>
</dbReference>
<keyword evidence="7" id="KW-0227">DNA damage</keyword>
<comment type="caution">
    <text evidence="16">The sequence shown here is derived from an EMBL/GenBank/DDBJ whole genome shotgun (WGS) entry which is preliminary data.</text>
</comment>
<evidence type="ECO:0000256" key="10">
    <source>
        <dbReference type="ARBA" id="ARBA00022853"/>
    </source>
</evidence>
<reference evidence="16 17" key="1">
    <citation type="submission" date="2024-03" db="EMBL/GenBank/DDBJ databases">
        <title>The Acrasis kona genome and developmental transcriptomes reveal deep origins of eukaryotic multicellular pathways.</title>
        <authorList>
            <person name="Sheikh S."/>
            <person name="Fu C.-J."/>
            <person name="Brown M.W."/>
            <person name="Baldauf S.L."/>
        </authorList>
    </citation>
    <scope>NUCLEOTIDE SEQUENCE [LARGE SCALE GENOMIC DNA]</scope>
    <source>
        <strain evidence="16 17">ATCC MYA-3509</strain>
    </source>
</reference>
<evidence type="ECO:0000256" key="14">
    <source>
        <dbReference type="ARBA" id="ARBA00030984"/>
    </source>
</evidence>
<keyword evidence="8" id="KW-0498">Mitosis</keyword>
<keyword evidence="17" id="KW-1185">Reference proteome</keyword>
<keyword evidence="13" id="KW-0131">Cell cycle</keyword>
<protein>
    <recommendedName>
        <fullName evidence="4">BRISC and BRCA1-A complex member 1</fullName>
    </recommendedName>
    <alternativeName>
        <fullName evidence="14">Mediator of RAP80 interactions and targeting subunit of 40 kDa</fullName>
    </alternativeName>
    <alternativeName>
        <fullName evidence="15">New component of the BRCA1-A complex</fullName>
    </alternativeName>
</protein>
<dbReference type="PANTHER" id="PTHR15660">
    <property type="entry name" value="BRISC AND BRCA1-A COMPLEX MEMBER 1"/>
    <property type="match status" value="1"/>
</dbReference>